<dbReference type="STRING" id="1194083.BN12_30066"/>
<gene>
    <name evidence="1" type="ORF">BN12_30066</name>
</gene>
<keyword evidence="2" id="KW-1185">Reference proteome</keyword>
<evidence type="ECO:0000313" key="1">
    <source>
        <dbReference type="EMBL" id="CCH78540.1"/>
    </source>
</evidence>
<reference evidence="1 2" key="1">
    <citation type="journal article" date="2013" name="ISME J.">
        <title>A metabolic model for members of the genus Tetrasphaera involved in enhanced biological phosphorus removal.</title>
        <authorList>
            <person name="Kristiansen R."/>
            <person name="Nguyen H.T.T."/>
            <person name="Saunders A.M."/>
            <person name="Nielsen J.L."/>
            <person name="Wimmer R."/>
            <person name="Le V.Q."/>
            <person name="McIlroy S.J."/>
            <person name="Petrovski S."/>
            <person name="Seviour R.J."/>
            <person name="Calteau A."/>
            <person name="Nielsen K.L."/>
            <person name="Nielsen P.H."/>
        </authorList>
    </citation>
    <scope>NUCLEOTIDE SEQUENCE [LARGE SCALE GENOMIC DNA]</scope>
    <source>
        <strain evidence="1 2">T1-X7</strain>
    </source>
</reference>
<accession>A0A077M2V5</accession>
<sequence length="90" mass="9419">MQQGRLPVTRIHASCQRDALRGAHRDFSTLAAAYAAVAADRTYVALTSRSSNVADALVEAAAARLTSVAATVRLVIASLLSSSWACAFPT</sequence>
<evidence type="ECO:0000313" key="2">
    <source>
        <dbReference type="Proteomes" id="UP000035721"/>
    </source>
</evidence>
<name>A0A077M2V5_9MICO</name>
<dbReference type="Proteomes" id="UP000035721">
    <property type="component" value="Unassembled WGS sequence"/>
</dbReference>
<organism evidence="1 2">
    <name type="scientific">Nostocoides japonicum T1-X7</name>
    <dbReference type="NCBI Taxonomy" id="1194083"/>
    <lineage>
        <taxon>Bacteria</taxon>
        <taxon>Bacillati</taxon>
        <taxon>Actinomycetota</taxon>
        <taxon>Actinomycetes</taxon>
        <taxon>Micrococcales</taxon>
        <taxon>Intrasporangiaceae</taxon>
        <taxon>Nostocoides</taxon>
    </lineage>
</organism>
<comment type="caution">
    <text evidence="1">The sequence shown here is derived from an EMBL/GenBank/DDBJ whole genome shotgun (WGS) entry which is preliminary data.</text>
</comment>
<dbReference type="EMBL" id="CAJB01000223">
    <property type="protein sequence ID" value="CCH78540.1"/>
    <property type="molecule type" value="Genomic_DNA"/>
</dbReference>
<protein>
    <submittedName>
        <fullName evidence="1">Uncharacterized protein</fullName>
    </submittedName>
</protein>
<proteinExistence type="predicted"/>
<dbReference type="AlphaFoldDB" id="A0A077M2V5"/>